<accession>A9HXP9</accession>
<dbReference type="AlphaFoldDB" id="A9HXP9"/>
<dbReference type="eggNOG" id="COG1474">
    <property type="taxonomic scope" value="Bacteria"/>
</dbReference>
<dbReference type="KEGG" id="bpt:Bpet0213"/>
<dbReference type="EMBL" id="AM902716">
    <property type="protein sequence ID" value="CAP40544.1"/>
    <property type="molecule type" value="Genomic_DNA"/>
</dbReference>
<feature type="compositionally biased region" description="Basic residues" evidence="1">
    <location>
        <begin position="216"/>
        <end position="226"/>
    </location>
</feature>
<reference evidence="2 3" key="1">
    <citation type="journal article" date="2008" name="BMC Genomics">
        <title>The missing link: Bordetella petrii is endowed with both the metabolic versatility of environmental bacteria and virulence traits of pathogenic Bordetellae.</title>
        <authorList>
            <person name="Gross R."/>
            <person name="Guzman C.A."/>
            <person name="Sebaihia M."/>
            <person name="Martins Dos Santos V.A."/>
            <person name="Pieper D.H."/>
            <person name="Koebnik R."/>
            <person name="Lechner M."/>
            <person name="Bartels D."/>
            <person name="Buhrmester J."/>
            <person name="Choudhuri J.V."/>
            <person name="Ebensen T."/>
            <person name="Gaigalat L."/>
            <person name="Herrmann S."/>
            <person name="Khachane A.N."/>
            <person name="Larisch C."/>
            <person name="Link S."/>
            <person name="Linke B."/>
            <person name="Meyer F."/>
            <person name="Mormann S."/>
            <person name="Nakunst D."/>
            <person name="Rueckert C."/>
            <person name="Schneiker-Bekel S."/>
            <person name="Schulze K."/>
            <person name="Vorhoelter F.J."/>
            <person name="Yevsa T."/>
            <person name="Engle J.T."/>
            <person name="Goldman W.E."/>
            <person name="Puehler A."/>
            <person name="Goebel U.B."/>
            <person name="Goesmann A."/>
            <person name="Bloecker H."/>
            <person name="Kaiser O."/>
            <person name="Martinez-Arias R."/>
        </authorList>
    </citation>
    <scope>NUCLEOTIDE SEQUENCE [LARGE SCALE GENOMIC DNA]</scope>
    <source>
        <strain evidence="3">ATCC BAA-461 / DSM 12804 / CCUG 43448 / CIP 107267 / Se-1111R</strain>
    </source>
</reference>
<evidence type="ECO:0000256" key="1">
    <source>
        <dbReference type="SAM" id="MobiDB-lite"/>
    </source>
</evidence>
<organism evidence="2 3">
    <name type="scientific">Bordetella petrii (strain ATCC BAA-461 / DSM 12804 / CCUG 43448 / CIP 107267 / Se-1111R)</name>
    <dbReference type="NCBI Taxonomy" id="340100"/>
    <lineage>
        <taxon>Bacteria</taxon>
        <taxon>Pseudomonadati</taxon>
        <taxon>Pseudomonadota</taxon>
        <taxon>Betaproteobacteria</taxon>
        <taxon>Burkholderiales</taxon>
        <taxon>Alcaligenaceae</taxon>
        <taxon>Bordetella</taxon>
    </lineage>
</organism>
<protein>
    <submittedName>
        <fullName evidence="2">Transposition protein, TnsC-related protein</fullName>
    </submittedName>
</protein>
<feature type="region of interest" description="Disordered" evidence="1">
    <location>
        <begin position="209"/>
        <end position="250"/>
    </location>
</feature>
<proteinExistence type="predicted"/>
<gene>
    <name evidence="2" type="ordered locus">Bpet0213</name>
</gene>
<sequence length="250" mass="28432">MQFLTQSAGATNLITKSLYQFSYLGVPVVFAANYGLWRSLLKRQEQDTQRLLTSPIVLLPSEKGSEDWNRYLNGVENLLDGTFSVDIQAHSSTIYQLTAGLKRLFIQLTRLAYSSVWKQGRRQVTIEDLANSYDSVSYASSRRQVAAMLTIHPTKQSAQYQCPIPLPPIVSTRMKEYRESIRHRELTQAIQHDIRTPNERELAAKAAEITDPIKSTKPRKANRRKPLTAAELMQNGQMRRGLYPPPGRPE</sequence>
<evidence type="ECO:0000313" key="3">
    <source>
        <dbReference type="Proteomes" id="UP000001225"/>
    </source>
</evidence>
<evidence type="ECO:0000313" key="2">
    <source>
        <dbReference type="EMBL" id="CAP40544.1"/>
    </source>
</evidence>
<keyword evidence="3" id="KW-1185">Reference proteome</keyword>
<name>A9HXP9_BORPD</name>
<dbReference type="Proteomes" id="UP000001225">
    <property type="component" value="Chromosome"/>
</dbReference>
<dbReference type="STRING" id="94624.Bpet0213"/>